<protein>
    <recommendedName>
        <fullName evidence="2">Phosphatidate phosphatase APP1 catalytic domain-containing protein</fullName>
    </recommendedName>
</protein>
<feature type="compositionally biased region" description="Basic and acidic residues" evidence="1">
    <location>
        <begin position="879"/>
        <end position="889"/>
    </location>
</feature>
<dbReference type="EMBL" id="QWIQ01000156">
    <property type="protein sequence ID" value="RMZ03124.1"/>
    <property type="molecule type" value="Genomic_DNA"/>
</dbReference>
<evidence type="ECO:0000313" key="4">
    <source>
        <dbReference type="Proteomes" id="UP000281468"/>
    </source>
</evidence>
<dbReference type="InterPro" id="IPR052935">
    <property type="entry name" value="Mg2+_PAP"/>
</dbReference>
<feature type="region of interest" description="Disordered" evidence="1">
    <location>
        <begin position="349"/>
        <end position="383"/>
    </location>
</feature>
<dbReference type="InterPro" id="IPR019236">
    <property type="entry name" value="APP1_cat"/>
</dbReference>
<dbReference type="Proteomes" id="UP000281468">
    <property type="component" value="Unassembled WGS sequence"/>
</dbReference>
<feature type="domain" description="Phosphatidate phosphatase APP1 catalytic" evidence="2">
    <location>
        <begin position="550"/>
        <end position="699"/>
    </location>
</feature>
<organism evidence="3 4">
    <name type="scientific">Hortaea werneckii</name>
    <name type="common">Black yeast</name>
    <name type="synonym">Cladosporium werneckii</name>
    <dbReference type="NCBI Taxonomy" id="91943"/>
    <lineage>
        <taxon>Eukaryota</taxon>
        <taxon>Fungi</taxon>
        <taxon>Dikarya</taxon>
        <taxon>Ascomycota</taxon>
        <taxon>Pezizomycotina</taxon>
        <taxon>Dothideomycetes</taxon>
        <taxon>Dothideomycetidae</taxon>
        <taxon>Mycosphaerellales</taxon>
        <taxon>Teratosphaeriaceae</taxon>
        <taxon>Hortaea</taxon>
    </lineage>
</organism>
<evidence type="ECO:0000313" key="3">
    <source>
        <dbReference type="EMBL" id="RMZ03124.1"/>
    </source>
</evidence>
<dbReference type="AlphaFoldDB" id="A0A3M7GPV8"/>
<feature type="region of interest" description="Disordered" evidence="1">
    <location>
        <begin position="767"/>
        <end position="1065"/>
    </location>
</feature>
<dbReference type="VEuPathDB" id="FungiDB:BTJ68_06692"/>
<dbReference type="PANTHER" id="PTHR28208:SF3">
    <property type="entry name" value="PHOSPHATIDATE PHOSPHATASE APP1"/>
    <property type="match status" value="1"/>
</dbReference>
<sequence>MQGLKGQPNGAYAVGVSHQYRLSFINILIGGVISGSSCSSDPPQVTTGLVQTLHNKRCSSTTKDREIGLPSLAEILQQYLENPVSSPHPPTVAPSWRAFFRNAAKAPTRASFLYRALPNAAHRARSRLWNLRYFRLPALKERAQSKIWRYLVARRFRKVQGPGASGVLASLRGRGYALPRPKLPEDGAVAQQAGKMAYTGPSNGMAFGGLHPDAADPAYGQPGYKRKKFTNFLKAANEVRQTYFAADGSMRDGSEDHAQTAFPDAQIKRSGNEEMMLFPSYARKHVKNKFTRIPGTQTEREYWEQQWDKHQNDNAIVDVDVRGWIYVPHKGQNTRKHRLMVGVARQLAGLPAPPTNKSSESLPSSSEQSRVPSPTEQQEEDLISFEADNIVKRGRAEMGNAQRGAYSENPNANRDDDSIYRGASPERSSRLSQMSRASSDSPPSSPSLNPISKRPSWNQPSKMTPAELTVANNHLVSRLRPFLHNPLVETPISAFFYNDTASRQLTVYTNEKGHFTFHAALDFVPTHVRVLAGEKLSATEEIHITSPKGVSLISDIDDTVKHSNIGASYAEIFRNVFIRELHDLTIDGVREWYNTLSDMGVKLHYVSNSPWQLYPVLTSYFKMARLPIGSFHLKQYSGMLGGIFEPVAERKKGSLDKIMRDFPDRRFILVGDSGEADLEVYTDVALDNPGRVLGIFIRDVTTPTRTGYFDPSGAPGSGSSSAKHSRNHSRNRSGDSLAKSKRLSRPDDIRDDDEDLKAAIAASLADMEEEARQARKSINPDKPAHASLDGVRETDRLKPQLPPRRRNGRLDSGVNKASSPEEDLIDLNEELAPPKPWLEPLRRTTSPQGPVSSIKESSNKPTPSPPPKPLGLRSTSPDSQRKLSQEGTDKQPPPRPRKPSSSVKPPSPQPPQQEPNIGRPPSAQGTVQPPHLQTHQPSPLSQVSRQDSTASRGAPPLPVRPKGAGRFGAYWHGRPPSAHGSVADSARLMSGSSSTKSSEDLRGHSTAMQRAGGPPMPPPRRANAPVPTHGFATAARMPTNRMSGTWDLDVSPLGSPSEAGMSTKERLWKQRWEKAQSLLDPRGVTLRSWRVGSDVADVAVKLAEMEFRKIEREERESLARNERK</sequence>
<feature type="compositionally biased region" description="Polar residues" evidence="1">
    <location>
        <begin position="923"/>
        <end position="951"/>
    </location>
</feature>
<feature type="compositionally biased region" description="Acidic residues" evidence="1">
    <location>
        <begin position="820"/>
        <end position="829"/>
    </location>
</feature>
<dbReference type="Gene3D" id="6.10.140.100">
    <property type="match status" value="1"/>
</dbReference>
<evidence type="ECO:0000259" key="2">
    <source>
        <dbReference type="Pfam" id="PF09949"/>
    </source>
</evidence>
<dbReference type="GO" id="GO:0008195">
    <property type="term" value="F:phosphatidate phosphatase activity"/>
    <property type="evidence" value="ECO:0007669"/>
    <property type="project" value="InterPro"/>
</dbReference>
<dbReference type="InterPro" id="IPR003903">
    <property type="entry name" value="UIM_dom"/>
</dbReference>
<dbReference type="PROSITE" id="PS50330">
    <property type="entry name" value="UIM"/>
    <property type="match status" value="1"/>
</dbReference>
<dbReference type="InterPro" id="IPR036412">
    <property type="entry name" value="HAD-like_sf"/>
</dbReference>
<accession>A0A3M7GPV8</accession>
<evidence type="ECO:0000256" key="1">
    <source>
        <dbReference type="SAM" id="MobiDB-lite"/>
    </source>
</evidence>
<comment type="caution">
    <text evidence="3">The sequence shown here is derived from an EMBL/GenBank/DDBJ whole genome shotgun (WGS) entry which is preliminary data.</text>
</comment>
<feature type="compositionally biased region" description="Low complexity" evidence="1">
    <location>
        <begin position="358"/>
        <end position="374"/>
    </location>
</feature>
<feature type="region of interest" description="Disordered" evidence="1">
    <location>
        <begin position="707"/>
        <end position="751"/>
    </location>
</feature>
<name>A0A3M7GPV8_HORWE</name>
<dbReference type="SUPFAM" id="SSF56784">
    <property type="entry name" value="HAD-like"/>
    <property type="match status" value="1"/>
</dbReference>
<dbReference type="GO" id="GO:0030479">
    <property type="term" value="C:actin cortical patch"/>
    <property type="evidence" value="ECO:0007669"/>
    <property type="project" value="TreeGrafter"/>
</dbReference>
<feature type="compositionally biased region" description="Low complexity" evidence="1">
    <location>
        <begin position="430"/>
        <end position="452"/>
    </location>
</feature>
<feature type="compositionally biased region" description="Low complexity" evidence="1">
    <location>
        <begin position="710"/>
        <end position="722"/>
    </location>
</feature>
<dbReference type="Pfam" id="PF09949">
    <property type="entry name" value="APP1_cat"/>
    <property type="match status" value="1"/>
</dbReference>
<reference evidence="3 4" key="1">
    <citation type="journal article" date="2018" name="BMC Genomics">
        <title>Genomic evidence for intraspecific hybridization in a clonal and extremely halotolerant yeast.</title>
        <authorList>
            <person name="Gostincar C."/>
            <person name="Stajich J.E."/>
            <person name="Zupancic J."/>
            <person name="Zalar P."/>
            <person name="Gunde-Cimerman N."/>
        </authorList>
    </citation>
    <scope>NUCLEOTIDE SEQUENCE [LARGE SCALE GENOMIC DNA]</scope>
    <source>
        <strain evidence="3 4">EXF-171</strain>
    </source>
</reference>
<feature type="compositionally biased region" description="Basic and acidic residues" evidence="1">
    <location>
        <begin position="770"/>
        <end position="798"/>
    </location>
</feature>
<gene>
    <name evidence="3" type="ORF">D0862_05779</name>
</gene>
<dbReference type="PANTHER" id="PTHR28208">
    <property type="entry name" value="PHOSPHATIDATE PHOSPHATASE APP1"/>
    <property type="match status" value="1"/>
</dbReference>
<feature type="region of interest" description="Disordered" evidence="1">
    <location>
        <begin position="399"/>
        <end position="463"/>
    </location>
</feature>
<proteinExistence type="predicted"/>